<evidence type="ECO:0008006" key="9">
    <source>
        <dbReference type="Google" id="ProtNLM"/>
    </source>
</evidence>
<evidence type="ECO:0000256" key="2">
    <source>
        <dbReference type="ARBA" id="ARBA00022475"/>
    </source>
</evidence>
<dbReference type="KEGG" id="poj:PtoMrB4_31520"/>
<keyword evidence="2" id="KW-1003">Cell membrane</keyword>
<dbReference type="AlphaFoldDB" id="A0A679GGG7"/>
<dbReference type="InterPro" id="IPR001123">
    <property type="entry name" value="LeuE-type"/>
</dbReference>
<evidence type="ECO:0000256" key="6">
    <source>
        <dbReference type="SAM" id="Phobius"/>
    </source>
</evidence>
<dbReference type="GO" id="GO:0005886">
    <property type="term" value="C:plasma membrane"/>
    <property type="evidence" value="ECO:0007669"/>
    <property type="project" value="UniProtKB-SubCell"/>
</dbReference>
<dbReference type="EMBL" id="AP022642">
    <property type="protein sequence ID" value="BCA29175.1"/>
    <property type="molecule type" value="Genomic_DNA"/>
</dbReference>
<feature type="transmembrane region" description="Helical" evidence="6">
    <location>
        <begin position="119"/>
        <end position="139"/>
    </location>
</feature>
<keyword evidence="3 6" id="KW-0812">Transmembrane</keyword>
<feature type="transmembrane region" description="Helical" evidence="6">
    <location>
        <begin position="37"/>
        <end position="59"/>
    </location>
</feature>
<feature type="transmembrane region" description="Helical" evidence="6">
    <location>
        <begin position="145"/>
        <end position="167"/>
    </location>
</feature>
<reference evidence="7 8" key="1">
    <citation type="journal article" date="2020" name="Microbiol. Resour. Announc.">
        <title>Complete genome sequence of Pseudomonas otitidis strain MrB4, isolated from Lake Biwa in Japan.</title>
        <authorList>
            <person name="Miyazaki K."/>
            <person name="Hase E."/>
            <person name="Maruya T."/>
        </authorList>
    </citation>
    <scope>NUCLEOTIDE SEQUENCE [LARGE SCALE GENOMIC DNA]</scope>
    <source>
        <strain evidence="7 8">MrB4</strain>
    </source>
</reference>
<dbReference type="PANTHER" id="PTHR30086">
    <property type="entry name" value="ARGININE EXPORTER PROTEIN ARGO"/>
    <property type="match status" value="1"/>
</dbReference>
<proteinExistence type="predicted"/>
<dbReference type="Pfam" id="PF01810">
    <property type="entry name" value="LysE"/>
    <property type="match status" value="1"/>
</dbReference>
<accession>A0A679GGG7</accession>
<evidence type="ECO:0000256" key="3">
    <source>
        <dbReference type="ARBA" id="ARBA00022692"/>
    </source>
</evidence>
<dbReference type="RefSeq" id="WP_172433869.1">
    <property type="nucleotide sequence ID" value="NZ_AP022642.1"/>
</dbReference>
<gene>
    <name evidence="7" type="ORF">PtoMrB4_31520</name>
</gene>
<evidence type="ECO:0000256" key="4">
    <source>
        <dbReference type="ARBA" id="ARBA00022989"/>
    </source>
</evidence>
<name>A0A679GGG7_9GAMM</name>
<dbReference type="PANTHER" id="PTHR30086:SF20">
    <property type="entry name" value="ARGININE EXPORTER PROTEIN ARGO-RELATED"/>
    <property type="match status" value="1"/>
</dbReference>
<evidence type="ECO:0000256" key="5">
    <source>
        <dbReference type="ARBA" id="ARBA00023136"/>
    </source>
</evidence>
<keyword evidence="5 6" id="KW-0472">Membrane</keyword>
<dbReference type="GO" id="GO:0033228">
    <property type="term" value="P:cysteine export across plasma membrane"/>
    <property type="evidence" value="ECO:0007669"/>
    <property type="project" value="TreeGrafter"/>
</dbReference>
<feature type="transmembrane region" description="Helical" evidence="6">
    <location>
        <begin position="71"/>
        <end position="89"/>
    </location>
</feature>
<dbReference type="Proteomes" id="UP000501237">
    <property type="component" value="Chromosome"/>
</dbReference>
<dbReference type="GeneID" id="57398365"/>
<keyword evidence="4 6" id="KW-1133">Transmembrane helix</keyword>
<evidence type="ECO:0000313" key="7">
    <source>
        <dbReference type="EMBL" id="BCA29175.1"/>
    </source>
</evidence>
<sequence length="197" mass="20502">MDTLSPFALFAFVASITPGPTNLLVLGNAARFGLRRVWPIVLGACSAATAVLALVGLGLGEVLLRLPALQLAMKVAGFAWLCWLAWGLYRSAGSDLGPDAGRPLGVAGAMGLQLVNPKVWMTVLVVMGVYLPGAGDLAIRVLQLALVFLLVSLPCMGAWALLGAGSARLLPGHRAQRRFNRAMAVLLFLSACLALGG</sequence>
<feature type="transmembrane region" description="Helical" evidence="6">
    <location>
        <begin position="179"/>
        <end position="196"/>
    </location>
</feature>
<feature type="transmembrane region" description="Helical" evidence="6">
    <location>
        <begin position="6"/>
        <end position="25"/>
    </location>
</feature>
<protein>
    <recommendedName>
        <fullName evidence="9">Threonine/homoserine/homoserine lactone efflux protein</fullName>
    </recommendedName>
</protein>
<evidence type="ECO:0000256" key="1">
    <source>
        <dbReference type="ARBA" id="ARBA00004651"/>
    </source>
</evidence>
<evidence type="ECO:0000313" key="8">
    <source>
        <dbReference type="Proteomes" id="UP000501237"/>
    </source>
</evidence>
<comment type="subcellular location">
    <subcellularLocation>
        <location evidence="1">Cell membrane</location>
        <topology evidence="1">Multi-pass membrane protein</topology>
    </subcellularLocation>
</comment>
<organism evidence="7 8">
    <name type="scientific">Metapseudomonas otitidis</name>
    <dbReference type="NCBI Taxonomy" id="319939"/>
    <lineage>
        <taxon>Bacteria</taxon>
        <taxon>Pseudomonadati</taxon>
        <taxon>Pseudomonadota</taxon>
        <taxon>Gammaproteobacteria</taxon>
        <taxon>Pseudomonadales</taxon>
        <taxon>Pseudomonadaceae</taxon>
        <taxon>Metapseudomonas</taxon>
    </lineage>
</organism>
<dbReference type="GO" id="GO:0015171">
    <property type="term" value="F:amino acid transmembrane transporter activity"/>
    <property type="evidence" value="ECO:0007669"/>
    <property type="project" value="TreeGrafter"/>
</dbReference>